<protein>
    <submittedName>
        <fullName evidence="2">Uncharacterized protein</fullName>
    </submittedName>
</protein>
<proteinExistence type="predicted"/>
<accession>A0A382IEW1</accession>
<evidence type="ECO:0000256" key="1">
    <source>
        <dbReference type="SAM" id="Coils"/>
    </source>
</evidence>
<name>A0A382IEW1_9ZZZZ</name>
<feature type="coiled-coil region" evidence="1">
    <location>
        <begin position="16"/>
        <end position="57"/>
    </location>
</feature>
<dbReference type="EMBL" id="UINC01066940">
    <property type="protein sequence ID" value="SVB98136.1"/>
    <property type="molecule type" value="Genomic_DNA"/>
</dbReference>
<dbReference type="AlphaFoldDB" id="A0A382IEW1"/>
<keyword evidence="1" id="KW-0175">Coiled coil</keyword>
<reference evidence="2" key="1">
    <citation type="submission" date="2018-05" db="EMBL/GenBank/DDBJ databases">
        <authorList>
            <person name="Lanie J.A."/>
            <person name="Ng W.-L."/>
            <person name="Kazmierczak K.M."/>
            <person name="Andrzejewski T.M."/>
            <person name="Davidsen T.M."/>
            <person name="Wayne K.J."/>
            <person name="Tettelin H."/>
            <person name="Glass J.I."/>
            <person name="Rusch D."/>
            <person name="Podicherti R."/>
            <person name="Tsui H.-C.T."/>
            <person name="Winkler M.E."/>
        </authorList>
    </citation>
    <scope>NUCLEOTIDE SEQUENCE</scope>
</reference>
<evidence type="ECO:0000313" key="2">
    <source>
        <dbReference type="EMBL" id="SVB98136.1"/>
    </source>
</evidence>
<sequence length="180" mass="21212">MKLFNSTYSYKNNLLNKDELRKLTELKSEHNRLLKRKEKITHQLKDLNNRIKTTEDSHSEFILHLKKNNKNFVPIISVGFDKRWATYNCVVKISGSIKSFYLGKEDSIKGKVQQFHSNNIMGRGINFVKSEIIKIVSTVIMQFIDTKSPKNPFKKRIKLNLDNVLERYVASGEWDYWVSR</sequence>
<organism evidence="2">
    <name type="scientific">marine metagenome</name>
    <dbReference type="NCBI Taxonomy" id="408172"/>
    <lineage>
        <taxon>unclassified sequences</taxon>
        <taxon>metagenomes</taxon>
        <taxon>ecological metagenomes</taxon>
    </lineage>
</organism>
<gene>
    <name evidence="2" type="ORF">METZ01_LOCUS250990</name>
</gene>